<dbReference type="Pfam" id="PF04967">
    <property type="entry name" value="HTH_10"/>
    <property type="match status" value="1"/>
</dbReference>
<organism evidence="4 5">
    <name type="scientific">Halobium palmae</name>
    <dbReference type="NCBI Taxonomy" id="1776492"/>
    <lineage>
        <taxon>Archaea</taxon>
        <taxon>Methanobacteriati</taxon>
        <taxon>Methanobacteriota</taxon>
        <taxon>Stenosarchaea group</taxon>
        <taxon>Halobacteria</taxon>
        <taxon>Halobacteriales</taxon>
        <taxon>Haloferacaceae</taxon>
        <taxon>Halobium</taxon>
    </lineage>
</organism>
<comment type="caution">
    <text evidence="4">The sequence shown here is derived from an EMBL/GenBank/DDBJ whole genome shotgun (WGS) entry which is preliminary data.</text>
</comment>
<keyword evidence="1" id="KW-0805">Transcription regulation</keyword>
<evidence type="ECO:0000256" key="1">
    <source>
        <dbReference type="ARBA" id="ARBA00023015"/>
    </source>
</evidence>
<dbReference type="PANTHER" id="PTHR34236">
    <property type="entry name" value="DIMETHYL SULFOXIDE REDUCTASE TRANSCRIPTIONAL ACTIVATOR"/>
    <property type="match status" value="1"/>
</dbReference>
<evidence type="ECO:0000259" key="3">
    <source>
        <dbReference type="Pfam" id="PF04967"/>
    </source>
</evidence>
<gene>
    <name evidence="4" type="ORF">ACFQE1_07705</name>
</gene>
<sequence length="232" mass="24991">MYPTIGFDVPAESDPLTVGVEPTHGVSVRIEPQVPHGGDVGLGIWVEGDERGSVGSALRSAPSVADVTHFSAVGGDPRVEFYRIGWEGRPGGIFACLREGDATLLTAENRGGEWEFRIRLPPGGFQRFQTACRKRGLSSTIRTIEHGPISYHDNGTDRAWGELTEAQSETLALALESGYFEVPRRATLADLAEGLDVSDTAVSQRLRRALSTVVRSAATHEGVERKVQPGGR</sequence>
<feature type="domain" description="HTH bat-type" evidence="3">
    <location>
        <begin position="163"/>
        <end position="214"/>
    </location>
</feature>
<dbReference type="AlphaFoldDB" id="A0ABD5RXT8"/>
<dbReference type="InterPro" id="IPR007050">
    <property type="entry name" value="HTH_bacterioopsin"/>
</dbReference>
<dbReference type="PANTHER" id="PTHR34236:SF1">
    <property type="entry name" value="DIMETHYL SULFOXIDE REDUCTASE TRANSCRIPTIONAL ACTIVATOR"/>
    <property type="match status" value="1"/>
</dbReference>
<accession>A0ABD5RXT8</accession>
<reference evidence="4 5" key="1">
    <citation type="journal article" date="2019" name="Int. J. Syst. Evol. Microbiol.">
        <title>The Global Catalogue of Microorganisms (GCM) 10K type strain sequencing project: providing services to taxonomists for standard genome sequencing and annotation.</title>
        <authorList>
            <consortium name="The Broad Institute Genomics Platform"/>
            <consortium name="The Broad Institute Genome Sequencing Center for Infectious Disease"/>
            <person name="Wu L."/>
            <person name="Ma J."/>
        </authorList>
    </citation>
    <scope>NUCLEOTIDE SEQUENCE [LARGE SCALE GENOMIC DNA]</scope>
    <source>
        <strain evidence="4 5">NBRC 111368</strain>
    </source>
</reference>
<protein>
    <submittedName>
        <fullName evidence="4">Helix-turn-helix domain-containing protein</fullName>
    </submittedName>
</protein>
<keyword evidence="2" id="KW-0804">Transcription</keyword>
<dbReference type="EMBL" id="JBHSWU010000134">
    <property type="protein sequence ID" value="MFC6724259.1"/>
    <property type="molecule type" value="Genomic_DNA"/>
</dbReference>
<evidence type="ECO:0000313" key="4">
    <source>
        <dbReference type="EMBL" id="MFC6724259.1"/>
    </source>
</evidence>
<evidence type="ECO:0000313" key="5">
    <source>
        <dbReference type="Proteomes" id="UP001596328"/>
    </source>
</evidence>
<dbReference type="Proteomes" id="UP001596328">
    <property type="component" value="Unassembled WGS sequence"/>
</dbReference>
<evidence type="ECO:0000256" key="2">
    <source>
        <dbReference type="ARBA" id="ARBA00023163"/>
    </source>
</evidence>
<name>A0ABD5RXT8_9EURY</name>
<proteinExistence type="predicted"/>
<keyword evidence="5" id="KW-1185">Reference proteome</keyword>